<dbReference type="EMBL" id="LR593887">
    <property type="protein sequence ID" value="VTS04476.1"/>
    <property type="molecule type" value="Genomic_DNA"/>
</dbReference>
<organism evidence="3">
    <name type="scientific">Tuwongella immobilis</name>
    <dbReference type="NCBI Taxonomy" id="692036"/>
    <lineage>
        <taxon>Bacteria</taxon>
        <taxon>Pseudomonadati</taxon>
        <taxon>Planctomycetota</taxon>
        <taxon>Planctomycetia</taxon>
        <taxon>Gemmatales</taxon>
        <taxon>Gemmataceae</taxon>
        <taxon>Tuwongella</taxon>
    </lineage>
</organism>
<accession>A0A6C2YQ82</accession>
<feature type="signal peptide" evidence="2">
    <location>
        <begin position="1"/>
        <end position="17"/>
    </location>
</feature>
<keyword evidence="2" id="KW-0732">Signal</keyword>
<feature type="compositionally biased region" description="Basic and acidic residues" evidence="1">
    <location>
        <begin position="349"/>
        <end position="368"/>
    </location>
</feature>
<sequence length="379" mass="42176">MIRLALFVGLTLALALGDGGFAPTSAPQSAHAADSTPASLRWDAQFGRIWVEGLSAAELDTLAKSESARKRLRVAVEGADSPILGKWEVTAKALTFVPRFPLAAGVDYVASYRFADAKTPELSQRIRIPHPDSPRVSVTAIYPTAEKLPENLLKFYLHFSSPVKRGEVYSRLKILDSAGKPIDLPFLELDEELWDRDGVRLTVLIDPGRIKRGLKPREDVGPVFEAGNEYTLVLDANWPDLTDRPLVAGVRKSIRIVEPDMQKPNPALWRVFAPESSESPLELAFPESLDQALAERAIWVADANGQRVEGSITLSRQETRWRFMPKSPWKAGKYEIRIDPELEDLAGNRPDRLFDADTSETKPEETTWKRSFQVAPVGK</sequence>
<proteinExistence type="predicted"/>
<feature type="chain" id="PRO_5036172801" description="SbsA Ig-like domain-containing protein" evidence="2">
    <location>
        <begin position="18"/>
        <end position="379"/>
    </location>
</feature>
<evidence type="ECO:0000313" key="3">
    <source>
        <dbReference type="EMBL" id="VIP03554.1"/>
    </source>
</evidence>
<feature type="region of interest" description="Disordered" evidence="1">
    <location>
        <begin position="347"/>
        <end position="379"/>
    </location>
</feature>
<reference evidence="3" key="1">
    <citation type="submission" date="2019-04" db="EMBL/GenBank/DDBJ databases">
        <authorList>
            <consortium name="Science for Life Laboratories"/>
        </authorList>
    </citation>
    <scope>NUCLEOTIDE SEQUENCE</scope>
    <source>
        <strain evidence="3">MBLW1</strain>
    </source>
</reference>
<dbReference type="KEGG" id="tim:GMBLW1_04060"/>
<evidence type="ECO:0000313" key="4">
    <source>
        <dbReference type="Proteomes" id="UP000464378"/>
    </source>
</evidence>
<dbReference type="RefSeq" id="WP_162658691.1">
    <property type="nucleotide sequence ID" value="NZ_LR593887.1"/>
</dbReference>
<dbReference type="InParanoid" id="A0A6C2YQ82"/>
<evidence type="ECO:0000256" key="1">
    <source>
        <dbReference type="SAM" id="MobiDB-lite"/>
    </source>
</evidence>
<name>A0A6C2YQ82_9BACT</name>
<evidence type="ECO:0008006" key="5">
    <source>
        <dbReference type="Google" id="ProtNLM"/>
    </source>
</evidence>
<dbReference type="AlphaFoldDB" id="A0A6C2YQ82"/>
<protein>
    <recommendedName>
        <fullName evidence="5">SbsA Ig-like domain-containing protein</fullName>
    </recommendedName>
</protein>
<keyword evidence="4" id="KW-1185">Reference proteome</keyword>
<dbReference type="Proteomes" id="UP000464378">
    <property type="component" value="Chromosome"/>
</dbReference>
<dbReference type="EMBL" id="LR586016">
    <property type="protein sequence ID" value="VIP03554.1"/>
    <property type="molecule type" value="Genomic_DNA"/>
</dbReference>
<evidence type="ECO:0000256" key="2">
    <source>
        <dbReference type="SAM" id="SignalP"/>
    </source>
</evidence>
<gene>
    <name evidence="3" type="ORF">GMBLW1_04060</name>
</gene>